<dbReference type="AlphaFoldDB" id="A0A154P989"/>
<accession>A0A154P989</accession>
<dbReference type="Proteomes" id="UP000076502">
    <property type="component" value="Unassembled WGS sequence"/>
</dbReference>
<protein>
    <submittedName>
        <fullName evidence="1">Uncharacterized protein</fullName>
    </submittedName>
</protein>
<reference evidence="1 2" key="1">
    <citation type="submission" date="2015-07" db="EMBL/GenBank/DDBJ databases">
        <title>The genome of Dufourea novaeangliae.</title>
        <authorList>
            <person name="Pan H."/>
            <person name="Kapheim K."/>
        </authorList>
    </citation>
    <scope>NUCLEOTIDE SEQUENCE [LARGE SCALE GENOMIC DNA]</scope>
    <source>
        <strain evidence="1">0120121106</strain>
        <tissue evidence="1">Whole body</tissue>
    </source>
</reference>
<proteinExistence type="predicted"/>
<keyword evidence="2" id="KW-1185">Reference proteome</keyword>
<evidence type="ECO:0000313" key="2">
    <source>
        <dbReference type="Proteomes" id="UP000076502"/>
    </source>
</evidence>
<dbReference type="EMBL" id="KQ434847">
    <property type="protein sequence ID" value="KZC08475.1"/>
    <property type="molecule type" value="Genomic_DNA"/>
</dbReference>
<name>A0A154P989_DUFNO</name>
<gene>
    <name evidence="1" type="ORF">WN55_10675</name>
</gene>
<evidence type="ECO:0000313" key="1">
    <source>
        <dbReference type="EMBL" id="KZC08475.1"/>
    </source>
</evidence>
<sequence>MVDYRVLGLQQAEANDFLQNANTGAAGAKWRLGGVGDEKGCGVIGPKQDTY</sequence>
<organism evidence="1 2">
    <name type="scientific">Dufourea novaeangliae</name>
    <name type="common">Sweat bee</name>
    <dbReference type="NCBI Taxonomy" id="178035"/>
    <lineage>
        <taxon>Eukaryota</taxon>
        <taxon>Metazoa</taxon>
        <taxon>Ecdysozoa</taxon>
        <taxon>Arthropoda</taxon>
        <taxon>Hexapoda</taxon>
        <taxon>Insecta</taxon>
        <taxon>Pterygota</taxon>
        <taxon>Neoptera</taxon>
        <taxon>Endopterygota</taxon>
        <taxon>Hymenoptera</taxon>
        <taxon>Apocrita</taxon>
        <taxon>Aculeata</taxon>
        <taxon>Apoidea</taxon>
        <taxon>Anthophila</taxon>
        <taxon>Halictidae</taxon>
        <taxon>Rophitinae</taxon>
        <taxon>Dufourea</taxon>
    </lineage>
</organism>